<protein>
    <submittedName>
        <fullName evidence="1">Uncharacterized protein</fullName>
    </submittedName>
</protein>
<proteinExistence type="predicted"/>
<sequence length="713" mass="78071">MRQVSMLMATIGFLVCLAVVAIFIRMDFFGRLLADKVLANAAMPTEAIPPTSGQIPFSSADIQIIGGRGEGLSCSLPKLLADLAFPQEEGREAIGLQMRQACATHDYCYRHGAATYGYTQADCDFLLQEHAFRLCYFIERREPGADMEAKQSKCIRDARLVTLGVRAGGSDSFRSLNPTVDALSQGLENKAGLDGRASTYFEFDPYPVRSLSYAVYRIADAPDAEGTLPGSKALYKFAMRPSGMFVSKATMGKGTRFGALKLHVKLPGDPSYIVNAPVVVATTHKGKKEDWFVWWQRRGLNQTGGRILAIAARRATNEDWNCLYRAGMTEEMLGDHDPCAARNTIAIVEVGKAETDDGGFSQVVPAHGTQPAPDTLHLMALQTNSCDGSGAKASCFRDILISTALRRKHQPQEALRVADQLANEKPGQKQDEDGFYRNYVAAPLVFQSPLERDPLITWARRDKDYETKAFLRRIGIARKTARPKNDTGRSRGSLWLADIEEIDEPVFALGRTGERQSLVAIRKSDDTGVGRVQIRQWRLPGLRDDDTGEAPLIKANTDACRPKLEGTWLARPPIVVSVGSDEAVVLLSRLVAAKEEDGGYGLALATLKIGTDGRCSESPFAGPKIPAVELIASVTENDNGKSLQPQEILKRKLKRLELLRTTPILVDDLDGDTTLEVVFPGAGDVLNPKIMARVSKDGIFLPEQVMAESMVQR</sequence>
<dbReference type="AlphaFoldDB" id="C3MBE7"/>
<organism evidence="1 2">
    <name type="scientific">Sinorhizobium fredii (strain NBRC 101917 / NGR234)</name>
    <dbReference type="NCBI Taxonomy" id="394"/>
    <lineage>
        <taxon>Bacteria</taxon>
        <taxon>Pseudomonadati</taxon>
        <taxon>Pseudomonadota</taxon>
        <taxon>Alphaproteobacteria</taxon>
        <taxon>Hyphomicrobiales</taxon>
        <taxon>Rhizobiaceae</taxon>
        <taxon>Sinorhizobium/Ensifer group</taxon>
        <taxon>Sinorhizobium</taxon>
    </lineage>
</organism>
<accession>C3MBE7</accession>
<dbReference type="EMBL" id="CP001389">
    <property type="protein sequence ID" value="ACP27156.1"/>
    <property type="molecule type" value="Genomic_DNA"/>
</dbReference>
<keyword evidence="2" id="KW-1185">Reference proteome</keyword>
<dbReference type="GO" id="GO:0004623">
    <property type="term" value="F:phospholipase A2 activity"/>
    <property type="evidence" value="ECO:0007669"/>
    <property type="project" value="InterPro"/>
</dbReference>
<dbReference type="InterPro" id="IPR036444">
    <property type="entry name" value="PLipase_A2_dom_sf"/>
</dbReference>
<dbReference type="KEGG" id="rhi:NGR_c34320"/>
<dbReference type="Proteomes" id="UP000001054">
    <property type="component" value="Chromosome"/>
</dbReference>
<dbReference type="Gene3D" id="1.20.90.10">
    <property type="entry name" value="Phospholipase A2 domain"/>
    <property type="match status" value="1"/>
</dbReference>
<reference evidence="1 2" key="1">
    <citation type="journal article" date="2009" name="Appl. Environ. Microbiol.">
        <title>Rhizobium sp. strain NGR234 possesses a remarkable number of secretion systems.</title>
        <authorList>
            <person name="Schmeisser C."/>
            <person name="Liesegang H."/>
            <person name="Krysciak D."/>
            <person name="Bakkou N."/>
            <person name="Le Quere A."/>
            <person name="Wollherr A."/>
            <person name="Heinemeyer I."/>
            <person name="Morgenstern B."/>
            <person name="Pommerening-Roeser A."/>
            <person name="Flores M."/>
            <person name="Palacios R."/>
            <person name="Brenner S."/>
            <person name="Gottschalk G."/>
            <person name="Schmitz R.A."/>
            <person name="Broughton W.J."/>
            <person name="Perret X."/>
            <person name="Strittmatter A.W."/>
            <person name="Streit W.R."/>
        </authorList>
    </citation>
    <scope>NUCLEOTIDE SEQUENCE [LARGE SCALE GENOMIC DNA]</scope>
    <source>
        <strain evidence="2">NBRC 101917 / NGR234</strain>
    </source>
</reference>
<dbReference type="OrthoDB" id="8248643at2"/>
<name>C3MBE7_SINFN</name>
<evidence type="ECO:0000313" key="2">
    <source>
        <dbReference type="Proteomes" id="UP000001054"/>
    </source>
</evidence>
<dbReference type="eggNOG" id="ENOG5033QHH">
    <property type="taxonomic scope" value="Bacteria"/>
</dbReference>
<dbReference type="RefSeq" id="WP_012709903.1">
    <property type="nucleotide sequence ID" value="NC_012587.1"/>
</dbReference>
<dbReference type="GO" id="GO:0050482">
    <property type="term" value="P:arachidonate secretion"/>
    <property type="evidence" value="ECO:0007669"/>
    <property type="project" value="InterPro"/>
</dbReference>
<gene>
    <name evidence="1" type="ordered locus">NGR_c34320</name>
</gene>
<evidence type="ECO:0000313" key="1">
    <source>
        <dbReference type="EMBL" id="ACP27156.1"/>
    </source>
</evidence>
<dbReference type="GO" id="GO:0006644">
    <property type="term" value="P:phospholipid metabolic process"/>
    <property type="evidence" value="ECO:0007669"/>
    <property type="project" value="InterPro"/>
</dbReference>
<dbReference type="PATRIC" id="fig|394.7.peg.6279"/>
<dbReference type="HOGENOM" id="CLU_394226_0_0_5"/>